<name>A0A7J6TSA8_PEROL</name>
<keyword evidence="3 4" id="KW-0862">Zinc</keyword>
<feature type="zinc finger region" description="C3H1-type" evidence="4">
    <location>
        <begin position="33"/>
        <end position="60"/>
    </location>
</feature>
<evidence type="ECO:0000256" key="5">
    <source>
        <dbReference type="SAM" id="MobiDB-lite"/>
    </source>
</evidence>
<keyword evidence="8" id="KW-1185">Reference proteome</keyword>
<evidence type="ECO:0000259" key="6">
    <source>
        <dbReference type="PROSITE" id="PS50103"/>
    </source>
</evidence>
<gene>
    <name evidence="7" type="ORF">FOZ63_005962</name>
</gene>
<evidence type="ECO:0000256" key="3">
    <source>
        <dbReference type="ARBA" id="ARBA00022833"/>
    </source>
</evidence>
<reference evidence="7 8" key="1">
    <citation type="submission" date="2020-04" db="EMBL/GenBank/DDBJ databases">
        <title>Perkinsus olseni comparative genomics.</title>
        <authorList>
            <person name="Bogema D.R."/>
        </authorList>
    </citation>
    <scope>NUCLEOTIDE SEQUENCE [LARGE SCALE GENOMIC DNA]</scope>
    <source>
        <strain evidence="7 8">ATCC PRA-207</strain>
    </source>
</reference>
<dbReference type="SUPFAM" id="SSF90229">
    <property type="entry name" value="CCCH zinc finger"/>
    <property type="match status" value="1"/>
</dbReference>
<proteinExistence type="predicted"/>
<dbReference type="SMART" id="SM00356">
    <property type="entry name" value="ZnF_C3H1"/>
    <property type="match status" value="1"/>
</dbReference>
<evidence type="ECO:0000313" key="7">
    <source>
        <dbReference type="EMBL" id="KAF4747741.1"/>
    </source>
</evidence>
<dbReference type="GO" id="GO:0008270">
    <property type="term" value="F:zinc ion binding"/>
    <property type="evidence" value="ECO:0007669"/>
    <property type="project" value="UniProtKB-KW"/>
</dbReference>
<accession>A0A7J6TSA8</accession>
<keyword evidence="2 4" id="KW-0863">Zinc-finger</keyword>
<feature type="region of interest" description="Disordered" evidence="5">
    <location>
        <begin position="64"/>
        <end position="91"/>
    </location>
</feature>
<dbReference type="PROSITE" id="PS50103">
    <property type="entry name" value="ZF_C3H1"/>
    <property type="match status" value="1"/>
</dbReference>
<evidence type="ECO:0000256" key="2">
    <source>
        <dbReference type="ARBA" id="ARBA00022771"/>
    </source>
</evidence>
<keyword evidence="1 4" id="KW-0479">Metal-binding</keyword>
<feature type="non-terminal residue" evidence="7">
    <location>
        <position position="1"/>
    </location>
</feature>
<dbReference type="EMBL" id="JABANO010008926">
    <property type="protein sequence ID" value="KAF4747741.1"/>
    <property type="molecule type" value="Genomic_DNA"/>
</dbReference>
<feature type="compositionally biased region" description="Basic and acidic residues" evidence="5">
    <location>
        <begin position="64"/>
        <end position="77"/>
    </location>
</feature>
<dbReference type="AlphaFoldDB" id="A0A7J6TSA8"/>
<dbReference type="Proteomes" id="UP000553632">
    <property type="component" value="Unassembled WGS sequence"/>
</dbReference>
<dbReference type="Pfam" id="PF00642">
    <property type="entry name" value="zf-CCCH"/>
    <property type="match status" value="1"/>
</dbReference>
<feature type="domain" description="C3H1-type" evidence="6">
    <location>
        <begin position="33"/>
        <end position="60"/>
    </location>
</feature>
<sequence>MPFKRQKYPSRHSVRRSSSEHDRGRSSSSAAAAAYRPICEYFKNDRCRLGNACRFAHSLKEYHHPELVDSRRAKEEEQQQQEEESKDTVPVVASSVVAQLLHPTSTL</sequence>
<evidence type="ECO:0000256" key="4">
    <source>
        <dbReference type="PROSITE-ProRule" id="PRU00723"/>
    </source>
</evidence>
<evidence type="ECO:0000313" key="8">
    <source>
        <dbReference type="Proteomes" id="UP000553632"/>
    </source>
</evidence>
<feature type="compositionally biased region" description="Basic residues" evidence="5">
    <location>
        <begin position="1"/>
        <end position="15"/>
    </location>
</feature>
<feature type="region of interest" description="Disordered" evidence="5">
    <location>
        <begin position="1"/>
        <end position="31"/>
    </location>
</feature>
<dbReference type="Gene3D" id="4.10.1000.10">
    <property type="entry name" value="Zinc finger, CCCH-type"/>
    <property type="match status" value="1"/>
</dbReference>
<dbReference type="InterPro" id="IPR000571">
    <property type="entry name" value="Znf_CCCH"/>
</dbReference>
<comment type="caution">
    <text evidence="7">The sequence shown here is derived from an EMBL/GenBank/DDBJ whole genome shotgun (WGS) entry which is preliminary data.</text>
</comment>
<organism evidence="7 8">
    <name type="scientific">Perkinsus olseni</name>
    <name type="common">Perkinsus atlanticus</name>
    <dbReference type="NCBI Taxonomy" id="32597"/>
    <lineage>
        <taxon>Eukaryota</taxon>
        <taxon>Sar</taxon>
        <taxon>Alveolata</taxon>
        <taxon>Perkinsozoa</taxon>
        <taxon>Perkinsea</taxon>
        <taxon>Perkinsida</taxon>
        <taxon>Perkinsidae</taxon>
        <taxon>Perkinsus</taxon>
    </lineage>
</organism>
<evidence type="ECO:0000256" key="1">
    <source>
        <dbReference type="ARBA" id="ARBA00022723"/>
    </source>
</evidence>
<protein>
    <recommendedName>
        <fullName evidence="6">C3H1-type domain-containing protein</fullName>
    </recommendedName>
</protein>
<dbReference type="InterPro" id="IPR036855">
    <property type="entry name" value="Znf_CCCH_sf"/>
</dbReference>